<dbReference type="InterPro" id="IPR014710">
    <property type="entry name" value="RmlC-like_jellyroll"/>
</dbReference>
<feature type="domain" description="Cyclic nucleotide-binding" evidence="1">
    <location>
        <begin position="7"/>
        <end position="76"/>
    </location>
</feature>
<proteinExistence type="predicted"/>
<dbReference type="PROSITE" id="PS50042">
    <property type="entry name" value="CNMP_BINDING_3"/>
    <property type="match status" value="1"/>
</dbReference>
<accession>A0A1E7KD95</accession>
<organism evidence="2 3">
    <name type="scientific">Streptomyces qinglanensis</name>
    <dbReference type="NCBI Taxonomy" id="943816"/>
    <lineage>
        <taxon>Bacteria</taxon>
        <taxon>Bacillati</taxon>
        <taxon>Actinomycetota</taxon>
        <taxon>Actinomycetes</taxon>
        <taxon>Kitasatosporales</taxon>
        <taxon>Streptomycetaceae</taxon>
        <taxon>Streptomyces</taxon>
    </lineage>
</organism>
<dbReference type="CDD" id="cd00038">
    <property type="entry name" value="CAP_ED"/>
    <property type="match status" value="1"/>
</dbReference>
<dbReference type="SUPFAM" id="SSF51206">
    <property type="entry name" value="cAMP-binding domain-like"/>
    <property type="match status" value="1"/>
</dbReference>
<sequence>MQTTTGLLGELTPEQRERVRSLGYEVHFDAGERIFEEGSRADRFWILHTGSATLAMHIPGHRDVAIDHVRHGELLGWSWMFQPYVWSLAAQADSPVRALEFDALTVRVLCDEDKALGLAMTRSVAAVMADRLQRCRARLVDLFGPYAPHDAAADPI</sequence>
<evidence type="ECO:0000313" key="3">
    <source>
        <dbReference type="Proteomes" id="UP000175829"/>
    </source>
</evidence>
<gene>
    <name evidence="2" type="ORF">AN217_00510</name>
</gene>
<name>A0A1E7KD95_9ACTN</name>
<protein>
    <recommendedName>
        <fullName evidence="1">Cyclic nucleotide-binding domain-containing protein</fullName>
    </recommendedName>
</protein>
<evidence type="ECO:0000259" key="1">
    <source>
        <dbReference type="PROSITE" id="PS50042"/>
    </source>
</evidence>
<dbReference type="InterPro" id="IPR018490">
    <property type="entry name" value="cNMP-bd_dom_sf"/>
</dbReference>
<evidence type="ECO:0000313" key="2">
    <source>
        <dbReference type="EMBL" id="OEV01827.1"/>
    </source>
</evidence>
<dbReference type="PATRIC" id="fig|943816.4.peg.5173"/>
<dbReference type="Gene3D" id="2.60.120.10">
    <property type="entry name" value="Jelly Rolls"/>
    <property type="match status" value="1"/>
</dbReference>
<dbReference type="RefSeq" id="WP_019355621.1">
    <property type="nucleotide sequence ID" value="NZ_LJGV01000021.1"/>
</dbReference>
<comment type="caution">
    <text evidence="2">The sequence shown here is derived from an EMBL/GenBank/DDBJ whole genome shotgun (WGS) entry which is preliminary data.</text>
</comment>
<dbReference type="Proteomes" id="UP000175829">
    <property type="component" value="Unassembled WGS sequence"/>
</dbReference>
<dbReference type="Pfam" id="PF00027">
    <property type="entry name" value="cNMP_binding"/>
    <property type="match status" value="1"/>
</dbReference>
<dbReference type="AlphaFoldDB" id="A0A1E7KD95"/>
<reference evidence="2 3" key="1">
    <citation type="journal article" date="2016" name="Front. Microbiol.">
        <title>Comparative Genomics Analysis of Streptomyces Species Reveals Their Adaptation to the Marine Environment and Their Diversity at the Genomic Level.</title>
        <authorList>
            <person name="Tian X."/>
            <person name="Zhang Z."/>
            <person name="Yang T."/>
            <person name="Chen M."/>
            <person name="Li J."/>
            <person name="Chen F."/>
            <person name="Yang J."/>
            <person name="Li W."/>
            <person name="Zhang B."/>
            <person name="Zhang Z."/>
            <person name="Wu J."/>
            <person name="Zhang C."/>
            <person name="Long L."/>
            <person name="Xiao J."/>
        </authorList>
    </citation>
    <scope>NUCLEOTIDE SEQUENCE [LARGE SCALE GENOMIC DNA]</scope>
    <source>
        <strain evidence="2 3">SCSIO M10379</strain>
    </source>
</reference>
<dbReference type="InterPro" id="IPR000595">
    <property type="entry name" value="cNMP-bd_dom"/>
</dbReference>
<dbReference type="EMBL" id="LJGV01000021">
    <property type="protein sequence ID" value="OEV01827.1"/>
    <property type="molecule type" value="Genomic_DNA"/>
</dbReference>